<keyword evidence="2" id="KW-0479">Metal-binding</keyword>
<protein>
    <submittedName>
        <fullName evidence="6">MBL fold metallo-hydrolase</fullName>
    </submittedName>
</protein>
<evidence type="ECO:0000313" key="7">
    <source>
        <dbReference type="Proteomes" id="UP001524502"/>
    </source>
</evidence>
<evidence type="ECO:0000256" key="4">
    <source>
        <dbReference type="ARBA" id="ARBA00022833"/>
    </source>
</evidence>
<dbReference type="EMBL" id="JANFXK010000023">
    <property type="protein sequence ID" value="MCQ4638228.1"/>
    <property type="molecule type" value="Genomic_DNA"/>
</dbReference>
<evidence type="ECO:0000256" key="1">
    <source>
        <dbReference type="ARBA" id="ARBA00001947"/>
    </source>
</evidence>
<proteinExistence type="predicted"/>
<sequence length="276" mass="31600">MKRLETPIITEETISGMEDMSFFTHALIFDDLLIIAQKETNCFVLKSTEGLIVLDAIWPCREAFDAIVSAIRDVGWKPEDIKKLVLTHGHADHTGCGKWIVEAYRPQTYLSRRDDRFWQEEPVKKERPDTWKDYQIDVYIKEGDVMVLGDKTIWVYDTPGHTPGGLSFIFPVTEEGKVYQAALWGGSNPPGDLASVTCYLRSLDHFLKKAEEKNVSVALSNHTALDNGLERIAYSQKRMSYMPNIYLVGQTGFRKYCQLFRNLCYERLDALAAEFL</sequence>
<name>A0ABT1RSS1_9FIRM</name>
<feature type="domain" description="Metallo-beta-lactamase" evidence="5">
    <location>
        <begin position="39"/>
        <end position="222"/>
    </location>
</feature>
<evidence type="ECO:0000259" key="5">
    <source>
        <dbReference type="SMART" id="SM00849"/>
    </source>
</evidence>
<dbReference type="Pfam" id="PF00753">
    <property type="entry name" value="Lactamase_B"/>
    <property type="match status" value="1"/>
</dbReference>
<evidence type="ECO:0000313" key="6">
    <source>
        <dbReference type="EMBL" id="MCQ4638228.1"/>
    </source>
</evidence>
<reference evidence="6 7" key="1">
    <citation type="submission" date="2022-06" db="EMBL/GenBank/DDBJ databases">
        <title>Isolation of gut microbiota from human fecal samples.</title>
        <authorList>
            <person name="Pamer E.G."/>
            <person name="Barat B."/>
            <person name="Waligurski E."/>
            <person name="Medina S."/>
            <person name="Paddock L."/>
            <person name="Mostad J."/>
        </authorList>
    </citation>
    <scope>NUCLEOTIDE SEQUENCE [LARGE SCALE GENOMIC DNA]</scope>
    <source>
        <strain evidence="6 7">SL.3.17</strain>
    </source>
</reference>
<dbReference type="Gene3D" id="3.60.15.10">
    <property type="entry name" value="Ribonuclease Z/Hydroxyacylglutathione hydrolase-like"/>
    <property type="match status" value="1"/>
</dbReference>
<keyword evidence="7" id="KW-1185">Reference proteome</keyword>
<evidence type="ECO:0000256" key="3">
    <source>
        <dbReference type="ARBA" id="ARBA00022801"/>
    </source>
</evidence>
<dbReference type="InterPro" id="IPR001279">
    <property type="entry name" value="Metallo-B-lactamas"/>
</dbReference>
<evidence type="ECO:0000256" key="2">
    <source>
        <dbReference type="ARBA" id="ARBA00022723"/>
    </source>
</evidence>
<keyword evidence="3" id="KW-0378">Hydrolase</keyword>
<dbReference type="InterPro" id="IPR051453">
    <property type="entry name" value="MBL_Glyoxalase_II"/>
</dbReference>
<organism evidence="6 7">
    <name type="scientific">Anaerovorax odorimutans</name>
    <dbReference type="NCBI Taxonomy" id="109327"/>
    <lineage>
        <taxon>Bacteria</taxon>
        <taxon>Bacillati</taxon>
        <taxon>Bacillota</taxon>
        <taxon>Clostridia</taxon>
        <taxon>Peptostreptococcales</taxon>
        <taxon>Anaerovoracaceae</taxon>
        <taxon>Anaerovorax</taxon>
    </lineage>
</organism>
<dbReference type="Proteomes" id="UP001524502">
    <property type="component" value="Unassembled WGS sequence"/>
</dbReference>
<dbReference type="SMART" id="SM00849">
    <property type="entry name" value="Lactamase_B"/>
    <property type="match status" value="1"/>
</dbReference>
<dbReference type="PANTHER" id="PTHR46233">
    <property type="entry name" value="HYDROXYACYLGLUTATHIONE HYDROLASE GLOC"/>
    <property type="match status" value="1"/>
</dbReference>
<dbReference type="PANTHER" id="PTHR46233:SF3">
    <property type="entry name" value="HYDROXYACYLGLUTATHIONE HYDROLASE GLOC"/>
    <property type="match status" value="1"/>
</dbReference>
<comment type="caution">
    <text evidence="6">The sequence shown here is derived from an EMBL/GenBank/DDBJ whole genome shotgun (WGS) entry which is preliminary data.</text>
</comment>
<dbReference type="InterPro" id="IPR036866">
    <property type="entry name" value="RibonucZ/Hydroxyglut_hydro"/>
</dbReference>
<gene>
    <name evidence="6" type="ORF">NE619_15955</name>
</gene>
<accession>A0ABT1RSS1</accession>
<dbReference type="SUPFAM" id="SSF56281">
    <property type="entry name" value="Metallo-hydrolase/oxidoreductase"/>
    <property type="match status" value="1"/>
</dbReference>
<keyword evidence="4" id="KW-0862">Zinc</keyword>
<comment type="cofactor">
    <cofactor evidence="1">
        <name>Zn(2+)</name>
        <dbReference type="ChEBI" id="CHEBI:29105"/>
    </cofactor>
</comment>
<dbReference type="RefSeq" id="WP_256133422.1">
    <property type="nucleotide sequence ID" value="NZ_JANFXK010000023.1"/>
</dbReference>